<name>A0A067LE67_JATCU</name>
<protein>
    <submittedName>
        <fullName evidence="1">Uncharacterized protein</fullName>
    </submittedName>
</protein>
<accession>A0A067LE67</accession>
<reference evidence="1 2" key="1">
    <citation type="journal article" date="2014" name="PLoS ONE">
        <title>Global Analysis of Gene Expression Profiles in Physic Nut (Jatropha curcas L.) Seedlings Exposed to Salt Stress.</title>
        <authorList>
            <person name="Zhang L."/>
            <person name="Zhang C."/>
            <person name="Wu P."/>
            <person name="Chen Y."/>
            <person name="Li M."/>
            <person name="Jiang H."/>
            <person name="Wu G."/>
        </authorList>
    </citation>
    <scope>NUCLEOTIDE SEQUENCE [LARGE SCALE GENOMIC DNA]</scope>
    <source>
        <strain evidence="2">cv. GZQX0401</strain>
        <tissue evidence="1">Young leaves</tissue>
    </source>
</reference>
<organism evidence="1 2">
    <name type="scientific">Jatropha curcas</name>
    <name type="common">Barbados nut</name>
    <dbReference type="NCBI Taxonomy" id="180498"/>
    <lineage>
        <taxon>Eukaryota</taxon>
        <taxon>Viridiplantae</taxon>
        <taxon>Streptophyta</taxon>
        <taxon>Embryophyta</taxon>
        <taxon>Tracheophyta</taxon>
        <taxon>Spermatophyta</taxon>
        <taxon>Magnoliopsida</taxon>
        <taxon>eudicotyledons</taxon>
        <taxon>Gunneridae</taxon>
        <taxon>Pentapetalae</taxon>
        <taxon>rosids</taxon>
        <taxon>fabids</taxon>
        <taxon>Malpighiales</taxon>
        <taxon>Euphorbiaceae</taxon>
        <taxon>Crotonoideae</taxon>
        <taxon>Jatropheae</taxon>
        <taxon>Jatropha</taxon>
    </lineage>
</organism>
<proteinExistence type="predicted"/>
<keyword evidence="2" id="KW-1185">Reference proteome</keyword>
<dbReference type="Proteomes" id="UP000027138">
    <property type="component" value="Unassembled WGS sequence"/>
</dbReference>
<evidence type="ECO:0000313" key="2">
    <source>
        <dbReference type="Proteomes" id="UP000027138"/>
    </source>
</evidence>
<sequence>MMEEMCPLFEEFCAIIGCDPNAPLVKHEVKIGLASVILGFTFWADHRMVRPLPNPVRGGLSAARSSLAYQLVRGPLCSLIRFSRSWFLGLGSEIIIWSGPCLILPVFRLPLSIEPGLQARLDRV</sequence>
<dbReference type="EMBL" id="KK914229">
    <property type="protein sequence ID" value="KDP45548.1"/>
    <property type="molecule type" value="Genomic_DNA"/>
</dbReference>
<gene>
    <name evidence="1" type="ORF">JCGZ_18173</name>
</gene>
<dbReference type="AlphaFoldDB" id="A0A067LE67"/>
<evidence type="ECO:0000313" key="1">
    <source>
        <dbReference type="EMBL" id="KDP45548.1"/>
    </source>
</evidence>